<dbReference type="GO" id="GO:0016853">
    <property type="term" value="F:isomerase activity"/>
    <property type="evidence" value="ECO:0007669"/>
    <property type="project" value="UniProtKB-KW"/>
</dbReference>
<name>A0A2T4UAA8_9BACI</name>
<keyword evidence="3" id="KW-0413">Isomerase</keyword>
<dbReference type="PANTHER" id="PTHR13887:SF47">
    <property type="entry name" value="CLPXP ADAPTER PROTEIN SPXH"/>
    <property type="match status" value="1"/>
</dbReference>
<keyword evidence="1 2" id="KW-0963">Cytoplasm</keyword>
<dbReference type="InterPro" id="IPR036249">
    <property type="entry name" value="Thioredoxin-like_sf"/>
</dbReference>
<reference evidence="3 4" key="1">
    <citation type="submission" date="2018-03" db="EMBL/GenBank/DDBJ databases">
        <title>Alkalicoccus saliphilus sp. nov., isolated from a mineral pool.</title>
        <authorList>
            <person name="Zhao B."/>
        </authorList>
    </citation>
    <scope>NUCLEOTIDE SEQUENCE [LARGE SCALE GENOMIC DNA]</scope>
    <source>
        <strain evidence="3 4">6AG</strain>
    </source>
</reference>
<evidence type="ECO:0000256" key="1">
    <source>
        <dbReference type="ARBA" id="ARBA00022490"/>
    </source>
</evidence>
<dbReference type="EMBL" id="PZJJ01000002">
    <property type="protein sequence ID" value="PTL40323.1"/>
    <property type="molecule type" value="Genomic_DNA"/>
</dbReference>
<organism evidence="3 4">
    <name type="scientific">Alkalicoccus saliphilus</name>
    <dbReference type="NCBI Taxonomy" id="200989"/>
    <lineage>
        <taxon>Bacteria</taxon>
        <taxon>Bacillati</taxon>
        <taxon>Bacillota</taxon>
        <taxon>Bacilli</taxon>
        <taxon>Bacillales</taxon>
        <taxon>Bacillaceae</taxon>
        <taxon>Alkalicoccus</taxon>
    </lineage>
</organism>
<comment type="function">
    <text evidence="2">Adapter protein required for efficient degradation of Spx by ClpXP under non-stress conditions. Interaction with Spx stabilizes Spx and exposes the C-terminus of Spx for recognition and proteolysis by ClpXP.</text>
</comment>
<sequence>MYVFIDPLCPECWALEPIMKKMKMEYGRYLAITPVLANDLNSFDSSCRSGRSLTKDMAKAYHETACRTGMPCDGDVWHENSLSTPETAISAIKAAELQGKGVGTRYMRRVREALFLHKENIAEEEVLINCAFRVKGMDVREFVKDLHSATTKKALQDDKELVKEMNIVSAPSIVFFGEDVNEPGLKVEGMYNYSVYEEILEDMTDKKLSKCSPVPMEEFVSFYSLVATKEIAVVYDLKLEEAHREMRKLQLQRKVEEIPAKHGSIWRSLY</sequence>
<dbReference type="HAMAP" id="MF_02245">
    <property type="entry name" value="Adapter_SpxH"/>
    <property type="match status" value="1"/>
</dbReference>
<protein>
    <recommendedName>
        <fullName evidence="2">ClpXP adapter protein SpxH</fullName>
    </recommendedName>
</protein>
<dbReference type="GO" id="GO:0005737">
    <property type="term" value="C:cytoplasm"/>
    <property type="evidence" value="ECO:0007669"/>
    <property type="project" value="UniProtKB-SubCell"/>
</dbReference>
<dbReference type="InterPro" id="IPR046404">
    <property type="entry name" value="Adapter_SpxH"/>
</dbReference>
<gene>
    <name evidence="2" type="primary">spxH</name>
    <name evidence="3" type="ORF">C6Y45_02020</name>
</gene>
<keyword evidence="4" id="KW-1185">Reference proteome</keyword>
<evidence type="ECO:0000313" key="3">
    <source>
        <dbReference type="EMBL" id="PTL40323.1"/>
    </source>
</evidence>
<dbReference type="Gene3D" id="3.40.30.10">
    <property type="entry name" value="Glutaredoxin"/>
    <property type="match status" value="1"/>
</dbReference>
<dbReference type="Pfam" id="PF13743">
    <property type="entry name" value="Thioredoxin_5"/>
    <property type="match status" value="1"/>
</dbReference>
<dbReference type="PANTHER" id="PTHR13887">
    <property type="entry name" value="GLUTATHIONE S-TRANSFERASE KAPPA"/>
    <property type="match status" value="1"/>
</dbReference>
<comment type="similarity">
    <text evidence="2">Belongs to the SpxH family.</text>
</comment>
<dbReference type="SUPFAM" id="SSF52833">
    <property type="entry name" value="Thioredoxin-like"/>
    <property type="match status" value="1"/>
</dbReference>
<evidence type="ECO:0000256" key="2">
    <source>
        <dbReference type="HAMAP-Rule" id="MF_02245"/>
    </source>
</evidence>
<dbReference type="Proteomes" id="UP000240509">
    <property type="component" value="Unassembled WGS sequence"/>
</dbReference>
<dbReference type="OrthoDB" id="9813770at2"/>
<evidence type="ECO:0000313" key="4">
    <source>
        <dbReference type="Proteomes" id="UP000240509"/>
    </source>
</evidence>
<accession>A0A2T4UAA8</accession>
<comment type="subunit">
    <text evidence="2">Interacts with Spx.</text>
</comment>
<dbReference type="AlphaFoldDB" id="A0A2T4UAA8"/>
<proteinExistence type="inferred from homology"/>
<comment type="caution">
    <text evidence="3">The sequence shown here is derived from an EMBL/GenBank/DDBJ whole genome shotgun (WGS) entry which is preliminary data.</text>
</comment>
<comment type="subcellular location">
    <subcellularLocation>
        <location evidence="2">Cytoplasm</location>
    </subcellularLocation>
</comment>
<dbReference type="CDD" id="cd03025">
    <property type="entry name" value="DsbA_FrnE_like"/>
    <property type="match status" value="1"/>
</dbReference>